<protein>
    <recommendedName>
        <fullName evidence="7">Penicillinase repressor</fullName>
    </recommendedName>
</protein>
<evidence type="ECO:0000256" key="2">
    <source>
        <dbReference type="ARBA" id="ARBA00023015"/>
    </source>
</evidence>
<dbReference type="RefSeq" id="WP_115715058.1">
    <property type="nucleotide sequence ID" value="NZ_AP019695.1"/>
</dbReference>
<evidence type="ECO:0000256" key="4">
    <source>
        <dbReference type="ARBA" id="ARBA00023163"/>
    </source>
</evidence>
<keyword evidence="2" id="KW-0805">Transcription regulation</keyword>
<organism evidence="5 6">
    <name type="scientific">Amedibacterium intestinale</name>
    <dbReference type="NCBI Taxonomy" id="2583452"/>
    <lineage>
        <taxon>Bacteria</taxon>
        <taxon>Bacillati</taxon>
        <taxon>Bacillota</taxon>
        <taxon>Erysipelotrichia</taxon>
        <taxon>Erysipelotrichales</taxon>
        <taxon>Erysipelotrichaceae</taxon>
        <taxon>Amedibacterium</taxon>
    </lineage>
</organism>
<keyword evidence="6" id="KW-1185">Reference proteome</keyword>
<dbReference type="Pfam" id="PF03965">
    <property type="entry name" value="Penicillinase_R"/>
    <property type="match status" value="1"/>
</dbReference>
<evidence type="ECO:0000313" key="6">
    <source>
        <dbReference type="Proteomes" id="UP000464754"/>
    </source>
</evidence>
<keyword evidence="3" id="KW-0238">DNA-binding</keyword>
<evidence type="ECO:0000256" key="3">
    <source>
        <dbReference type="ARBA" id="ARBA00023125"/>
    </source>
</evidence>
<dbReference type="GO" id="GO:0045892">
    <property type="term" value="P:negative regulation of DNA-templated transcription"/>
    <property type="evidence" value="ECO:0007669"/>
    <property type="project" value="InterPro"/>
</dbReference>
<evidence type="ECO:0000313" key="5">
    <source>
        <dbReference type="EMBL" id="BBK21905.1"/>
    </source>
</evidence>
<reference evidence="6" key="1">
    <citation type="submission" date="2019-05" db="EMBL/GenBank/DDBJ databases">
        <title>Complete genome sequencing of Absiella argi strain JCM 30884.</title>
        <authorList>
            <person name="Sakamoto M."/>
            <person name="Murakami T."/>
            <person name="Mori H."/>
        </authorList>
    </citation>
    <scope>NUCLEOTIDE SEQUENCE [LARGE SCALE GENOMIC DNA]</scope>
    <source>
        <strain evidence="6">JCM 30884</strain>
    </source>
</reference>
<dbReference type="InterPro" id="IPR036390">
    <property type="entry name" value="WH_DNA-bd_sf"/>
</dbReference>
<proteinExistence type="inferred from homology"/>
<dbReference type="InterPro" id="IPR036388">
    <property type="entry name" value="WH-like_DNA-bd_sf"/>
</dbReference>
<dbReference type="AlphaFoldDB" id="A0A6N4THJ7"/>
<sequence length="123" mass="14030">MSYAKLTKRESEIMEILWDNNNAMSANDIMISSNNISLATIQQSLQKLLKMNYVYVSGIGKNKKAITRLYRPSISEADYISSFITQSTSLKIASNFIEQTEDDEILEELSKLIEKKRKSKLKG</sequence>
<dbReference type="SUPFAM" id="SSF46785">
    <property type="entry name" value="Winged helix' DNA-binding domain"/>
    <property type="match status" value="1"/>
</dbReference>
<evidence type="ECO:0000256" key="1">
    <source>
        <dbReference type="ARBA" id="ARBA00011046"/>
    </source>
</evidence>
<gene>
    <name evidence="5" type="ORF">Aargi30884_08080</name>
</gene>
<comment type="similarity">
    <text evidence="1">Belongs to the BlaI transcriptional regulatory family.</text>
</comment>
<name>A0A6N4THJ7_9FIRM</name>
<keyword evidence="4" id="KW-0804">Transcription</keyword>
<dbReference type="KEGG" id="aarg:Aargi30884_08080"/>
<dbReference type="Gene3D" id="1.10.10.10">
    <property type="entry name" value="Winged helix-like DNA-binding domain superfamily/Winged helix DNA-binding domain"/>
    <property type="match status" value="1"/>
</dbReference>
<evidence type="ECO:0008006" key="7">
    <source>
        <dbReference type="Google" id="ProtNLM"/>
    </source>
</evidence>
<accession>A0A6N4THJ7</accession>
<dbReference type="InterPro" id="IPR005650">
    <property type="entry name" value="BlaI_family"/>
</dbReference>
<dbReference type="EMBL" id="AP019695">
    <property type="protein sequence ID" value="BBK21905.1"/>
    <property type="molecule type" value="Genomic_DNA"/>
</dbReference>
<dbReference type="Proteomes" id="UP000464754">
    <property type="component" value="Chromosome"/>
</dbReference>
<dbReference type="GO" id="GO:0003677">
    <property type="term" value="F:DNA binding"/>
    <property type="evidence" value="ECO:0007669"/>
    <property type="project" value="UniProtKB-KW"/>
</dbReference>